<evidence type="ECO:0000313" key="3">
    <source>
        <dbReference type="Proteomes" id="UP000184536"/>
    </source>
</evidence>
<feature type="domain" description="GerMN" evidence="1">
    <location>
        <begin position="330"/>
        <end position="422"/>
    </location>
</feature>
<dbReference type="EMBL" id="FQZV01000025">
    <property type="protein sequence ID" value="SHJ44715.1"/>
    <property type="molecule type" value="Genomic_DNA"/>
</dbReference>
<dbReference type="AlphaFoldDB" id="A0A1M6JDD5"/>
<dbReference type="SMART" id="SM00909">
    <property type="entry name" value="Germane"/>
    <property type="match status" value="2"/>
</dbReference>
<name>A0A1M6JDD5_9FIRM</name>
<evidence type="ECO:0000313" key="2">
    <source>
        <dbReference type="EMBL" id="SHJ44715.1"/>
    </source>
</evidence>
<keyword evidence="3" id="KW-1185">Reference proteome</keyword>
<proteinExistence type="predicted"/>
<dbReference type="STRING" id="1121919.SAMN02745975_02118"/>
<dbReference type="Pfam" id="PF10646">
    <property type="entry name" value="Germane"/>
    <property type="match status" value="2"/>
</dbReference>
<accession>A0A1M6JDD5</accession>
<dbReference type="InterPro" id="IPR019606">
    <property type="entry name" value="GerMN"/>
</dbReference>
<evidence type="ECO:0000259" key="1">
    <source>
        <dbReference type="SMART" id="SM00909"/>
    </source>
</evidence>
<organism evidence="2 3">
    <name type="scientific">Geosporobacter subterraneus DSM 17957</name>
    <dbReference type="NCBI Taxonomy" id="1121919"/>
    <lineage>
        <taxon>Bacteria</taxon>
        <taxon>Bacillati</taxon>
        <taxon>Bacillota</taxon>
        <taxon>Clostridia</taxon>
        <taxon>Peptostreptococcales</taxon>
        <taxon>Thermotaleaceae</taxon>
        <taxon>Geosporobacter</taxon>
    </lineage>
</organism>
<protein>
    <submittedName>
        <fullName evidence="2">Sporulation and spore germination</fullName>
    </submittedName>
</protein>
<dbReference type="Proteomes" id="UP000184536">
    <property type="component" value="Unassembled WGS sequence"/>
</dbReference>
<reference evidence="3" key="1">
    <citation type="submission" date="2016-11" db="EMBL/GenBank/DDBJ databases">
        <authorList>
            <person name="Varghese N."/>
            <person name="Submissions S."/>
        </authorList>
    </citation>
    <scope>NUCLEOTIDE SEQUENCE [LARGE SCALE GENOMIC DNA]</scope>
    <source>
        <strain evidence="3">DSM 17957</strain>
    </source>
</reference>
<dbReference type="RefSeq" id="WP_190014398.1">
    <property type="nucleotide sequence ID" value="NZ_FQZV01000025.1"/>
</dbReference>
<gene>
    <name evidence="2" type="ORF">SAMN02745975_02118</name>
</gene>
<feature type="domain" description="GerMN" evidence="1">
    <location>
        <begin position="200"/>
        <end position="286"/>
    </location>
</feature>
<sequence>MLRSVFNLFLVFIICITASGIPVNVDAYNFSIPLPSTNTSISYVTDLNSDSLENPSTFLFEIHGVKPTDLTYQGEQRLSIEIFQDNQQIAAIDGTSLITASNETSSAMEEKLIYTIDLSQQKLNLPNGQYVFHIRSLAEQAKKVKPLIINVSYVSIAKYIPAVNELAKGTMALNLHFAESDQYYYLVPITRIVPYDRAVLRTVIDQLRKGPDQSLGLAALPVPELKKLSVSKDLLTINWAANAVQAVQGSSIASLSADSLIESLTAISGINRVKFLVDGKESDELFHGIGTRTILTASKAPKTYLAYDNQKERMMLVPYPMQSKDRNVLIQEMLSGLKTAEVQGTVVPNLKAVIPDKIELLDFTVQNKVLVLNLNKEFLSAYPNRVDLQRMMIDAMAYSFTSIEGIDRIQIKVDGNAVDSFAGINLSQAIKRPLFINPEK</sequence>